<dbReference type="Gene3D" id="2.40.170.20">
    <property type="entry name" value="TonB-dependent receptor, beta-barrel domain"/>
    <property type="match status" value="1"/>
</dbReference>
<evidence type="ECO:0000256" key="9">
    <source>
        <dbReference type="RuleBase" id="RU003357"/>
    </source>
</evidence>
<dbReference type="EMBL" id="JAULBC010000002">
    <property type="protein sequence ID" value="MEX6687561.1"/>
    <property type="molecule type" value="Genomic_DNA"/>
</dbReference>
<keyword evidence="12" id="KW-0675">Receptor</keyword>
<evidence type="ECO:0000256" key="4">
    <source>
        <dbReference type="ARBA" id="ARBA00022692"/>
    </source>
</evidence>
<sequence length="748" mass="84969">MRKRALLIGVLITCFYFLRAQKLVSGSVNDFETNEPLEDVTVMLKSGGTHSHSAHDGNFSIKVSKFPDTLIISHIGYELFKIQLNGENNNLHILLKEIEVQLGQVTVNGSRSVSGQVMNVDLKMTPVNSAQDLLRKVPGLFIAQHAGGGKAEQIFLRGFDCDHGTDVRVTADGMPVNMVSHAHGQGYADLHFLIPETIKDIDFGKGGYYADKGDFSTAGYVNMSTYDRLDNNMVKVEAGSFNTLRTVGMFNLIDNNNQQQAAKTNAYIAGEYNFTNGPFDVKQNFNRLNLFGKFNHQINDRSYVSFQASTFNSNWNASGQIPDRAVEQSIITRWGSIDSTEGGNTSRTNIALKYKYRISDREDWQSFFYYSKYTFNLYSNFTFFLNDPVNGDEINQKESRNIYGFDHKYSKRSFFDKSDLTWESGVGLRMDDINDLELNHVYQRDSLLHRRSWGNGTETNLYAYTQAQWRSGKWMINPALRIDHFIFNYHDKLSGSHITQGVQATALSPKLNFSYTPNQQLQWYIKTGMSFHSNDMRVVIEQNGYKTLPYSIGGDFGAIIKPGSKLVIQPALWYLYLQQEFVYVGDEATVEPSGKTQRVGIDVSMRYQPVSWLYLDADVNYAHARYMGVEKSESYVPLAPKFTSTGGVSVKLPANLSANLRYRYMQDRPANEDNTLTAKGYFVNDLALAYTRKHWEMTLQVQNLFNVDWKEAQFETVSRLKNESVPVDEINFTPGTPVYFKAGIKVNF</sequence>
<name>A0ABV3ZCG6_9BACT</name>
<comment type="caution">
    <text evidence="12">The sequence shown here is derived from an EMBL/GenBank/DDBJ whole genome shotgun (WGS) entry which is preliminary data.</text>
</comment>
<evidence type="ECO:0000256" key="8">
    <source>
        <dbReference type="PROSITE-ProRule" id="PRU01360"/>
    </source>
</evidence>
<dbReference type="InterPro" id="IPR000531">
    <property type="entry name" value="Beta-barrel_TonB"/>
</dbReference>
<keyword evidence="7 8" id="KW-0998">Cell outer membrane</keyword>
<dbReference type="InterPro" id="IPR036942">
    <property type="entry name" value="Beta-barrel_TonB_sf"/>
</dbReference>
<evidence type="ECO:0000256" key="5">
    <source>
        <dbReference type="ARBA" id="ARBA00023077"/>
    </source>
</evidence>
<dbReference type="Pfam" id="PF00593">
    <property type="entry name" value="TonB_dep_Rec_b-barrel"/>
    <property type="match status" value="1"/>
</dbReference>
<comment type="similarity">
    <text evidence="8 9">Belongs to the TonB-dependent receptor family.</text>
</comment>
<accession>A0ABV3ZCG6</accession>
<dbReference type="Pfam" id="PF07715">
    <property type="entry name" value="Plug"/>
    <property type="match status" value="1"/>
</dbReference>
<dbReference type="Gene3D" id="2.170.130.10">
    <property type="entry name" value="TonB-dependent receptor, plug domain"/>
    <property type="match status" value="1"/>
</dbReference>
<evidence type="ECO:0000256" key="6">
    <source>
        <dbReference type="ARBA" id="ARBA00023136"/>
    </source>
</evidence>
<keyword evidence="5 9" id="KW-0798">TonB box</keyword>
<dbReference type="InterPro" id="IPR008969">
    <property type="entry name" value="CarboxyPept-like_regulatory"/>
</dbReference>
<evidence type="ECO:0000256" key="7">
    <source>
        <dbReference type="ARBA" id="ARBA00023237"/>
    </source>
</evidence>
<proteinExistence type="inferred from homology"/>
<dbReference type="SUPFAM" id="SSF49464">
    <property type="entry name" value="Carboxypeptidase regulatory domain-like"/>
    <property type="match status" value="1"/>
</dbReference>
<feature type="domain" description="TonB-dependent receptor-like beta-barrel" evidence="10">
    <location>
        <begin position="302"/>
        <end position="704"/>
    </location>
</feature>
<dbReference type="InterPro" id="IPR039426">
    <property type="entry name" value="TonB-dep_rcpt-like"/>
</dbReference>
<organism evidence="12 13">
    <name type="scientific">Danxiaibacter flavus</name>
    <dbReference type="NCBI Taxonomy" id="3049108"/>
    <lineage>
        <taxon>Bacteria</taxon>
        <taxon>Pseudomonadati</taxon>
        <taxon>Bacteroidota</taxon>
        <taxon>Chitinophagia</taxon>
        <taxon>Chitinophagales</taxon>
        <taxon>Chitinophagaceae</taxon>
        <taxon>Danxiaibacter</taxon>
    </lineage>
</organism>
<evidence type="ECO:0000259" key="11">
    <source>
        <dbReference type="Pfam" id="PF07715"/>
    </source>
</evidence>
<keyword evidence="4 8" id="KW-0812">Transmembrane</keyword>
<comment type="subcellular location">
    <subcellularLocation>
        <location evidence="1 8">Cell outer membrane</location>
        <topology evidence="1 8">Multi-pass membrane protein</topology>
    </subcellularLocation>
</comment>
<keyword evidence="2 8" id="KW-0813">Transport</keyword>
<dbReference type="SUPFAM" id="SSF56935">
    <property type="entry name" value="Porins"/>
    <property type="match status" value="1"/>
</dbReference>
<gene>
    <name evidence="12" type="ORF">QTN47_08670</name>
</gene>
<keyword evidence="6 8" id="KW-0472">Membrane</keyword>
<evidence type="ECO:0000313" key="13">
    <source>
        <dbReference type="Proteomes" id="UP001560573"/>
    </source>
</evidence>
<protein>
    <submittedName>
        <fullName evidence="12">TonB-dependent receptor</fullName>
    </submittedName>
</protein>
<evidence type="ECO:0000313" key="12">
    <source>
        <dbReference type="EMBL" id="MEX6687561.1"/>
    </source>
</evidence>
<dbReference type="PROSITE" id="PS52016">
    <property type="entry name" value="TONB_DEPENDENT_REC_3"/>
    <property type="match status" value="1"/>
</dbReference>
<dbReference type="PANTHER" id="PTHR30069:SF36">
    <property type="entry name" value="BLL6948 PROTEIN"/>
    <property type="match status" value="1"/>
</dbReference>
<dbReference type="InterPro" id="IPR012910">
    <property type="entry name" value="Plug_dom"/>
</dbReference>
<dbReference type="Proteomes" id="UP001560573">
    <property type="component" value="Unassembled WGS sequence"/>
</dbReference>
<reference evidence="12 13" key="1">
    <citation type="submission" date="2023-07" db="EMBL/GenBank/DDBJ databases">
        <authorList>
            <person name="Lian W.-H."/>
        </authorList>
    </citation>
    <scope>NUCLEOTIDE SEQUENCE [LARGE SCALE GENOMIC DNA]</scope>
    <source>
        <strain evidence="12 13">SYSU DXS3180</strain>
    </source>
</reference>
<evidence type="ECO:0000256" key="2">
    <source>
        <dbReference type="ARBA" id="ARBA00022448"/>
    </source>
</evidence>
<evidence type="ECO:0000259" key="10">
    <source>
        <dbReference type="Pfam" id="PF00593"/>
    </source>
</evidence>
<evidence type="ECO:0000256" key="1">
    <source>
        <dbReference type="ARBA" id="ARBA00004571"/>
    </source>
</evidence>
<dbReference type="Pfam" id="PF13715">
    <property type="entry name" value="CarbopepD_reg_2"/>
    <property type="match status" value="1"/>
</dbReference>
<dbReference type="RefSeq" id="WP_369328966.1">
    <property type="nucleotide sequence ID" value="NZ_JAULBC010000002.1"/>
</dbReference>
<feature type="domain" description="TonB-dependent receptor plug" evidence="11">
    <location>
        <begin position="117"/>
        <end position="219"/>
    </location>
</feature>
<keyword evidence="3 8" id="KW-1134">Transmembrane beta strand</keyword>
<dbReference type="InterPro" id="IPR037066">
    <property type="entry name" value="Plug_dom_sf"/>
</dbReference>
<dbReference type="PANTHER" id="PTHR30069">
    <property type="entry name" value="TONB-DEPENDENT OUTER MEMBRANE RECEPTOR"/>
    <property type="match status" value="1"/>
</dbReference>
<keyword evidence="13" id="KW-1185">Reference proteome</keyword>
<evidence type="ECO:0000256" key="3">
    <source>
        <dbReference type="ARBA" id="ARBA00022452"/>
    </source>
</evidence>